<evidence type="ECO:0000313" key="3">
    <source>
        <dbReference type="Proteomes" id="UP001355207"/>
    </source>
</evidence>
<dbReference type="GeneID" id="91097144"/>
<evidence type="ECO:0000256" key="1">
    <source>
        <dbReference type="SAM" id="MobiDB-lite"/>
    </source>
</evidence>
<feature type="compositionally biased region" description="Basic and acidic residues" evidence="1">
    <location>
        <begin position="132"/>
        <end position="142"/>
    </location>
</feature>
<sequence length="459" mass="51367">MTSTSDSLYEIPKLGSPSFTPLLLRYILTHPALKGWSINPSLFSILLLAFIVRKGGIVIDVPKKDIDKCERVITCTTKSIFGLKTNHLSIDEYTELEDLIPKICHIPFSSNPSSQSPTPTPISSSNPFLTSTEKHDDKTQKSNEKVDIDVLVLSGLENATSPIKVRLGEILTKKRIKVPIINQYEVQDNVPNDDGECHSIERKFDPLVIWIREEGKEAPSWLIDQFMLGLHLDSDDLDIPPSDLDPVGIIPQSYLCPFTKLLPYVHIHAPLQVHISNLLSAVNSHPSLKTTLTGKSFRSFPEYIKAHRLLFGSFDIPPAFLLNDSSTTSSSTSSSKIEISSNNDSKLGSGGGIGGVDTWANLAGEEPTLTKFNRDQNQSENDVTMDMEYEDIYCTPQNVQGIWKVFVNHRCKKRLEREEIMWLIKGSANKAGLAFEDKNKTNRNRHDVDKILDEILRTV</sequence>
<gene>
    <name evidence="2" type="ORF">L201_006475</name>
</gene>
<keyword evidence="3" id="KW-1185">Reference proteome</keyword>
<dbReference type="EMBL" id="CP144106">
    <property type="protein sequence ID" value="WWC91529.1"/>
    <property type="molecule type" value="Genomic_DNA"/>
</dbReference>
<name>A0AAX4K2C1_9TREE</name>
<accession>A0AAX4K2C1</accession>
<dbReference type="Proteomes" id="UP001355207">
    <property type="component" value="Chromosome 9"/>
</dbReference>
<feature type="region of interest" description="Disordered" evidence="1">
    <location>
        <begin position="110"/>
        <end position="142"/>
    </location>
</feature>
<feature type="compositionally biased region" description="Low complexity" evidence="1">
    <location>
        <begin position="110"/>
        <end position="128"/>
    </location>
</feature>
<dbReference type="RefSeq" id="XP_066078291.1">
    <property type="nucleotide sequence ID" value="XM_066222194.1"/>
</dbReference>
<organism evidence="2 3">
    <name type="scientific">Kwoniella dendrophila CBS 6074</name>
    <dbReference type="NCBI Taxonomy" id="1295534"/>
    <lineage>
        <taxon>Eukaryota</taxon>
        <taxon>Fungi</taxon>
        <taxon>Dikarya</taxon>
        <taxon>Basidiomycota</taxon>
        <taxon>Agaricomycotina</taxon>
        <taxon>Tremellomycetes</taxon>
        <taxon>Tremellales</taxon>
        <taxon>Cryptococcaceae</taxon>
        <taxon>Kwoniella</taxon>
    </lineage>
</organism>
<protein>
    <submittedName>
        <fullName evidence="2">Uncharacterized protein</fullName>
    </submittedName>
</protein>
<reference evidence="2 3" key="1">
    <citation type="submission" date="2024-01" db="EMBL/GenBank/DDBJ databases">
        <title>Comparative genomics of Cryptococcus and Kwoniella reveals pathogenesis evolution and contrasting modes of karyotype evolution via chromosome fusion or intercentromeric recombination.</title>
        <authorList>
            <person name="Coelho M.A."/>
            <person name="David-Palma M."/>
            <person name="Shea T."/>
            <person name="Bowers K."/>
            <person name="McGinley-Smith S."/>
            <person name="Mohammad A.W."/>
            <person name="Gnirke A."/>
            <person name="Yurkov A.M."/>
            <person name="Nowrousian M."/>
            <person name="Sun S."/>
            <person name="Cuomo C.A."/>
            <person name="Heitman J."/>
        </authorList>
    </citation>
    <scope>NUCLEOTIDE SEQUENCE [LARGE SCALE GENOMIC DNA]</scope>
    <source>
        <strain evidence="2 3">CBS 6074</strain>
    </source>
</reference>
<proteinExistence type="predicted"/>
<dbReference type="AlphaFoldDB" id="A0AAX4K2C1"/>
<evidence type="ECO:0000313" key="2">
    <source>
        <dbReference type="EMBL" id="WWC91529.1"/>
    </source>
</evidence>